<dbReference type="Proteomes" id="UP000094056">
    <property type="component" value="Unassembled WGS sequence"/>
</dbReference>
<accession>A0A1E3XIM3</accession>
<dbReference type="AlphaFoldDB" id="A0A1E3XIM3"/>
<comment type="caution">
    <text evidence="1">The sequence shown here is derived from an EMBL/GenBank/DDBJ whole genome shotgun (WGS) entry which is preliminary data.</text>
</comment>
<gene>
    <name evidence="1" type="ORF">SCARUB_00014</name>
</gene>
<reference evidence="1 2" key="1">
    <citation type="submission" date="2016-07" db="EMBL/GenBank/DDBJ databases">
        <title>Draft genome of Scalindua rubra, obtained from a brine-seawater interface in the Red Sea, sheds light on salt adaptation in anammox bacteria.</title>
        <authorList>
            <person name="Speth D.R."/>
            <person name="Lagkouvardos I."/>
            <person name="Wang Y."/>
            <person name="Qian P.-Y."/>
            <person name="Dutilh B.E."/>
            <person name="Jetten M.S."/>
        </authorList>
    </citation>
    <scope>NUCLEOTIDE SEQUENCE [LARGE SCALE GENOMIC DNA]</scope>
    <source>
        <strain evidence="1">BSI-1</strain>
    </source>
</reference>
<dbReference type="EMBL" id="MAYW01000001">
    <property type="protein sequence ID" value="ODS34754.1"/>
    <property type="molecule type" value="Genomic_DNA"/>
</dbReference>
<sequence length="78" mass="9321">MFITEQVKDELQGYNLFNTLKHDKAIKLQEENVNEQKLNKEELGKCVELLFNDSSLYLSSAFRMRVLRLIEEIEEEKR</sequence>
<evidence type="ECO:0000313" key="1">
    <source>
        <dbReference type="EMBL" id="ODS34754.1"/>
    </source>
</evidence>
<organism evidence="1 2">
    <name type="scientific">Candidatus Scalindua rubra</name>
    <dbReference type="NCBI Taxonomy" id="1872076"/>
    <lineage>
        <taxon>Bacteria</taxon>
        <taxon>Pseudomonadati</taxon>
        <taxon>Planctomycetota</taxon>
        <taxon>Candidatus Brocadiia</taxon>
        <taxon>Candidatus Brocadiales</taxon>
        <taxon>Candidatus Scalinduaceae</taxon>
        <taxon>Candidatus Scalindua</taxon>
    </lineage>
</organism>
<protein>
    <submittedName>
        <fullName evidence="1">Uncharacterized protein</fullName>
    </submittedName>
</protein>
<proteinExistence type="predicted"/>
<name>A0A1E3XIM3_9BACT</name>
<evidence type="ECO:0000313" key="2">
    <source>
        <dbReference type="Proteomes" id="UP000094056"/>
    </source>
</evidence>